<keyword evidence="3" id="KW-1185">Reference proteome</keyword>
<dbReference type="EMBL" id="OOIN01000013">
    <property type="protein sequence ID" value="SPO26085.1"/>
    <property type="molecule type" value="Genomic_DNA"/>
</dbReference>
<name>A0A5C3E7N3_9BASI</name>
<sequence length="1156" mass="123615">MPTITFITPPGRPSVLRGHTAQEATANDAAEATDTGSKPSTSALRQTQSAPWLDKDKESEPSPIVFQKRILPQLTTSPEPAIESFDLPRSRVSLDDARSHQSQTGESKRPSLLSTAIVGSSAQPPRSASTTNLGILRRAEVENAQSSTEGISRATADGTTEGIAPAPPRPRLHFIEPYKETVPHVSARPETSIATHTTLESTTSALTHAAVSAASGHPTQAELAPRKRSLVIQEHADVLERAAERAARQANNLSAQALEQHHTRTGAFGKSRQHSTSSAGEETASTRSSWALRSNSRGSSIGTSPTVVSEDNSEEPPELELSKPAEEQSVVPIFQSAAATEAVDAQHQSAAPPAATSRKLTFIDPAPSRRRPPPRVRPISPNRRDSDREASSSSNRKEVNAISDGEGHTTGESSRRVLAFAACPKPERAARLSPAHAARKSKTKLSASPAPHKLAYPQRLRGIRGTDPIRSPAPDRVAPLSTKVESWDEYEQEVSSEGSGYSEDEEDDDSEEEDDDDDDDDDDELGRSIQSDIQSLDESSSQQSEDNASLEANDASPPASMEEAKDADLHQSASEAREIVTEMLAGENRRPSTPALNLVATANAALVAQRSPPRLPQQSRSQQTSPRSGPSNRSARKLKPKDSFSHPMCFLPDAFEDSAPPTPTEPESDGYEPPRTNFLQGWLSEGGSAASSRRASWQQQPSPGLRGSAPIGEEGLAVPITLPPFRRTRERTAPHGVMSDGEQSSRSLAGNAAFIRESAGSGRSLNCNEGRLGKFSAGTSPYASPHPQTLGISVPADGRPSQPVMWRHLSSQHAPVSERPSTAIIGHRRASHSMEPRKVSSAFTSPIGSYSHVNGRMTPLLQASSSERPIRPSVGKQRAVSTSSHIRSRPLVAPSTHDTVVGATSPPRDDAFTHLKHHLAHSPKSHGEPQRGPRSGSTTPGWTSDGQLPSPTTSRYWTERLSSLAQAMSEELSIVGNAVLGYEPKASIATPSEEVAPHVTARELHRRSHSVPLESATLSSSGKGAVDESSSVRPSSPPQPPVAQEPFVPRRNSVGVPVPIKPKPLTVLNGGWTTERDGETHAPPSSNRRNTEAADDSSSVEDDTQPFQFAQKEVGQDGQTRLVVIHTSERGVKPVSAAGAGMQFEWAKNAAPKTDL</sequence>
<feature type="compositionally biased region" description="Acidic residues" evidence="1">
    <location>
        <begin position="502"/>
        <end position="524"/>
    </location>
</feature>
<feature type="compositionally biased region" description="Polar residues" evidence="1">
    <location>
        <begin position="112"/>
        <end position="133"/>
    </location>
</feature>
<feature type="compositionally biased region" description="Basic and acidic residues" evidence="1">
    <location>
        <begin position="86"/>
        <end position="99"/>
    </location>
</feature>
<feature type="region of interest" description="Disordered" evidence="1">
    <location>
        <begin position="264"/>
        <end position="327"/>
    </location>
</feature>
<protein>
    <submittedName>
        <fullName evidence="2">Uncharacterized protein</fullName>
    </submittedName>
</protein>
<feature type="region of interest" description="Disordered" evidence="1">
    <location>
        <begin position="987"/>
        <end position="1105"/>
    </location>
</feature>
<feature type="compositionally biased region" description="Basic and acidic residues" evidence="1">
    <location>
        <begin position="382"/>
        <end position="415"/>
    </location>
</feature>
<reference evidence="2 3" key="1">
    <citation type="submission" date="2018-03" db="EMBL/GenBank/DDBJ databases">
        <authorList>
            <person name="Guldener U."/>
        </authorList>
    </citation>
    <scope>NUCLEOTIDE SEQUENCE [LARGE SCALE GENOMIC DNA]</scope>
    <source>
        <strain evidence="2 3">NBRC100155</strain>
    </source>
</reference>
<feature type="region of interest" description="Disordered" evidence="1">
    <location>
        <begin position="864"/>
        <end position="954"/>
    </location>
</feature>
<feature type="compositionally biased region" description="Low complexity" evidence="1">
    <location>
        <begin position="275"/>
        <end position="289"/>
    </location>
</feature>
<organism evidence="2 3">
    <name type="scientific">Ustilago trichophora</name>
    <dbReference type="NCBI Taxonomy" id="86804"/>
    <lineage>
        <taxon>Eukaryota</taxon>
        <taxon>Fungi</taxon>
        <taxon>Dikarya</taxon>
        <taxon>Basidiomycota</taxon>
        <taxon>Ustilaginomycotina</taxon>
        <taxon>Ustilaginomycetes</taxon>
        <taxon>Ustilaginales</taxon>
        <taxon>Ustilaginaceae</taxon>
        <taxon>Ustilago</taxon>
    </lineage>
</organism>
<feature type="compositionally biased region" description="Low complexity" evidence="1">
    <location>
        <begin position="688"/>
        <end position="703"/>
    </location>
</feature>
<dbReference type="AlphaFoldDB" id="A0A5C3E7N3"/>
<dbReference type="Proteomes" id="UP000324022">
    <property type="component" value="Unassembled WGS sequence"/>
</dbReference>
<feature type="region of interest" description="Disordered" evidence="1">
    <location>
        <begin position="604"/>
        <end position="727"/>
    </location>
</feature>
<gene>
    <name evidence="2" type="ORF">UTRI_02359</name>
</gene>
<feature type="compositionally biased region" description="Basic residues" evidence="1">
    <location>
        <begin position="914"/>
        <end position="924"/>
    </location>
</feature>
<accession>A0A5C3E7N3</accession>
<feature type="compositionally biased region" description="Polar residues" evidence="1">
    <location>
        <begin position="935"/>
        <end position="954"/>
    </location>
</feature>
<proteinExistence type="predicted"/>
<evidence type="ECO:0000256" key="1">
    <source>
        <dbReference type="SAM" id="MobiDB-lite"/>
    </source>
</evidence>
<evidence type="ECO:0000313" key="3">
    <source>
        <dbReference type="Proteomes" id="UP000324022"/>
    </source>
</evidence>
<feature type="compositionally biased region" description="Basic and acidic residues" evidence="1">
    <location>
        <begin position="562"/>
        <end position="577"/>
    </location>
</feature>
<feature type="compositionally biased region" description="Low complexity" evidence="1">
    <location>
        <begin position="528"/>
        <end position="546"/>
    </location>
</feature>
<feature type="region of interest" description="Disordered" evidence="1">
    <location>
        <begin position="1"/>
        <end position="172"/>
    </location>
</feature>
<feature type="compositionally biased region" description="Polar residues" evidence="1">
    <location>
        <begin position="291"/>
        <end position="307"/>
    </location>
</feature>
<evidence type="ECO:0000313" key="2">
    <source>
        <dbReference type="EMBL" id="SPO26085.1"/>
    </source>
</evidence>
<feature type="region of interest" description="Disordered" evidence="1">
    <location>
        <begin position="341"/>
        <end position="577"/>
    </location>
</feature>
<feature type="compositionally biased region" description="Acidic residues" evidence="1">
    <location>
        <begin position="1093"/>
        <end position="1104"/>
    </location>
</feature>
<feature type="compositionally biased region" description="Polar residues" evidence="1">
    <location>
        <begin position="36"/>
        <end position="50"/>
    </location>
</feature>
<feature type="compositionally biased region" description="Low complexity" evidence="1">
    <location>
        <begin position="21"/>
        <end position="35"/>
    </location>
</feature>
<dbReference type="OrthoDB" id="2554928at2759"/>
<feature type="compositionally biased region" description="Low complexity" evidence="1">
    <location>
        <begin position="604"/>
        <end position="631"/>
    </location>
</feature>